<protein>
    <submittedName>
        <fullName evidence="2">Ferritin-like metal-binding protein YciE</fullName>
    </submittedName>
</protein>
<dbReference type="SUPFAM" id="SSF47240">
    <property type="entry name" value="Ferritin-like"/>
    <property type="match status" value="1"/>
</dbReference>
<dbReference type="Pfam" id="PF05974">
    <property type="entry name" value="DUF892"/>
    <property type="match status" value="1"/>
</dbReference>
<dbReference type="RefSeq" id="WP_093203814.1">
    <property type="nucleotide sequence ID" value="NZ_FNGS01000005.1"/>
</dbReference>
<evidence type="ECO:0000256" key="1">
    <source>
        <dbReference type="SAM" id="MobiDB-lite"/>
    </source>
</evidence>
<gene>
    <name evidence="2" type="ORF">SAMN04488090_3006</name>
</gene>
<dbReference type="Gene3D" id="1.20.1260.10">
    <property type="match status" value="1"/>
</dbReference>
<accession>A0A1G9RRJ0</accession>
<dbReference type="Proteomes" id="UP000198901">
    <property type="component" value="Unassembled WGS sequence"/>
</dbReference>
<dbReference type="PANTHER" id="PTHR30565">
    <property type="entry name" value="PROTEIN YCIF"/>
    <property type="match status" value="1"/>
</dbReference>
<reference evidence="2 3" key="1">
    <citation type="submission" date="2016-10" db="EMBL/GenBank/DDBJ databases">
        <authorList>
            <person name="de Groot N.N."/>
        </authorList>
    </citation>
    <scope>NUCLEOTIDE SEQUENCE [LARGE SCALE GENOMIC DNA]</scope>
    <source>
        <strain evidence="2 3">DSM 21668</strain>
    </source>
</reference>
<sequence length="181" mass="20176">MPATANKPAEKKADVRGNSQLEKYFLDSLKDIYWAEKHLTRALPKMKKAATTSELQTAIGDHLAQTEEHVSRLEQVFELLGKKPQAKKCEAMEGLVKEGETVIEETEDGSMTRDVGVIMAAQKVEHYEIATYGGLVQLANTMGRKEIAGILQQTLEEEKQTDKGLTSIAENNINWEAENED</sequence>
<dbReference type="CDD" id="cd07909">
    <property type="entry name" value="YciF"/>
    <property type="match status" value="1"/>
</dbReference>
<dbReference type="OrthoDB" id="9795056at2"/>
<evidence type="ECO:0000313" key="2">
    <source>
        <dbReference type="EMBL" id="SDM25841.1"/>
    </source>
</evidence>
<feature type="region of interest" description="Disordered" evidence="1">
    <location>
        <begin position="160"/>
        <end position="181"/>
    </location>
</feature>
<dbReference type="AlphaFoldDB" id="A0A1G9RRJ0"/>
<keyword evidence="3" id="KW-1185">Reference proteome</keyword>
<dbReference type="InterPro" id="IPR009078">
    <property type="entry name" value="Ferritin-like_SF"/>
</dbReference>
<dbReference type="InterPro" id="IPR010287">
    <property type="entry name" value="DUF892_YciF-like"/>
</dbReference>
<evidence type="ECO:0000313" key="3">
    <source>
        <dbReference type="Proteomes" id="UP000198901"/>
    </source>
</evidence>
<dbReference type="PANTHER" id="PTHR30565:SF9">
    <property type="entry name" value="PROTEIN YCIF"/>
    <property type="match status" value="1"/>
</dbReference>
<dbReference type="InterPro" id="IPR047114">
    <property type="entry name" value="YciF"/>
</dbReference>
<dbReference type="EMBL" id="FNGS01000005">
    <property type="protein sequence ID" value="SDM25841.1"/>
    <property type="molecule type" value="Genomic_DNA"/>
</dbReference>
<dbReference type="STRING" id="563176.SAMN04488090_3006"/>
<name>A0A1G9RRJ0_9BACT</name>
<dbReference type="InterPro" id="IPR012347">
    <property type="entry name" value="Ferritin-like"/>
</dbReference>
<proteinExistence type="predicted"/>
<feature type="compositionally biased region" description="Low complexity" evidence="1">
    <location>
        <begin position="168"/>
        <end position="181"/>
    </location>
</feature>
<organism evidence="2 3">
    <name type="scientific">Siphonobacter aquaeclarae</name>
    <dbReference type="NCBI Taxonomy" id="563176"/>
    <lineage>
        <taxon>Bacteria</taxon>
        <taxon>Pseudomonadati</taxon>
        <taxon>Bacteroidota</taxon>
        <taxon>Cytophagia</taxon>
        <taxon>Cytophagales</taxon>
        <taxon>Cytophagaceae</taxon>
        <taxon>Siphonobacter</taxon>
    </lineage>
</organism>